<dbReference type="OrthoDB" id="9798104at2"/>
<dbReference type="Gene3D" id="2.60.120.10">
    <property type="entry name" value="Jelly Rolls"/>
    <property type="match status" value="1"/>
</dbReference>
<keyword evidence="3" id="KW-1185">Reference proteome</keyword>
<dbReference type="AlphaFoldDB" id="A0A2S5TEZ8"/>
<dbReference type="Proteomes" id="UP000238220">
    <property type="component" value="Unassembled WGS sequence"/>
</dbReference>
<accession>A0A2S5TEZ8</accession>
<gene>
    <name evidence="2" type="ORF">C3942_12185</name>
</gene>
<reference evidence="2 3" key="1">
    <citation type="submission" date="2018-02" db="EMBL/GenBank/DDBJ databases">
        <title>Genome sequencing of Solimonas sp. HR-BB.</title>
        <authorList>
            <person name="Lee Y."/>
            <person name="Jeon C.O."/>
        </authorList>
    </citation>
    <scope>NUCLEOTIDE SEQUENCE [LARGE SCALE GENOMIC DNA]</scope>
    <source>
        <strain evidence="2 3">HR-BB</strain>
    </source>
</reference>
<dbReference type="EMBL" id="PSNW01000006">
    <property type="protein sequence ID" value="PPE73556.1"/>
    <property type="molecule type" value="Genomic_DNA"/>
</dbReference>
<dbReference type="InterPro" id="IPR014710">
    <property type="entry name" value="RmlC-like_jellyroll"/>
</dbReference>
<dbReference type="CDD" id="cd00038">
    <property type="entry name" value="CAP_ED"/>
    <property type="match status" value="1"/>
</dbReference>
<evidence type="ECO:0000259" key="1">
    <source>
        <dbReference type="Pfam" id="PF00027"/>
    </source>
</evidence>
<evidence type="ECO:0000313" key="3">
    <source>
        <dbReference type="Proteomes" id="UP000238220"/>
    </source>
</evidence>
<dbReference type="RefSeq" id="WP_104230618.1">
    <property type="nucleotide sequence ID" value="NZ_PSNW01000006.1"/>
</dbReference>
<name>A0A2S5TEZ8_9GAMM</name>
<dbReference type="SUPFAM" id="SSF51206">
    <property type="entry name" value="cAMP-binding domain-like"/>
    <property type="match status" value="1"/>
</dbReference>
<sequence>MAADDTADLAAALRRYLPLDDVQAAELRRMARPARVARGEHLFRPPEICRRLFFMTRGLVRSYYLFDDKEVNLRLICDGSAVLPLTSLITQQPSQEYMQCLSDAEGWWLPLEAMLRPETAPAWETLRRVLAERHYLSMERRLLTIQYKSAAQRWEYFRRTMEPRIVAETPVMHIASYLGVTPESLSRIKRGPAEP</sequence>
<protein>
    <recommendedName>
        <fullName evidence="1">Cyclic nucleotide-binding domain-containing protein</fullName>
    </recommendedName>
</protein>
<organism evidence="2 3">
    <name type="scientific">Solimonas fluminis</name>
    <dbReference type="NCBI Taxonomy" id="2086571"/>
    <lineage>
        <taxon>Bacteria</taxon>
        <taxon>Pseudomonadati</taxon>
        <taxon>Pseudomonadota</taxon>
        <taxon>Gammaproteobacteria</taxon>
        <taxon>Nevskiales</taxon>
        <taxon>Nevskiaceae</taxon>
        <taxon>Solimonas</taxon>
    </lineage>
</organism>
<evidence type="ECO:0000313" key="2">
    <source>
        <dbReference type="EMBL" id="PPE73556.1"/>
    </source>
</evidence>
<dbReference type="Pfam" id="PF00027">
    <property type="entry name" value="cNMP_binding"/>
    <property type="match status" value="1"/>
</dbReference>
<dbReference type="InterPro" id="IPR000595">
    <property type="entry name" value="cNMP-bd_dom"/>
</dbReference>
<dbReference type="InterPro" id="IPR018490">
    <property type="entry name" value="cNMP-bd_dom_sf"/>
</dbReference>
<comment type="caution">
    <text evidence="2">The sequence shown here is derived from an EMBL/GenBank/DDBJ whole genome shotgun (WGS) entry which is preliminary data.</text>
</comment>
<feature type="domain" description="Cyclic nucleotide-binding" evidence="1">
    <location>
        <begin position="35"/>
        <end position="115"/>
    </location>
</feature>
<proteinExistence type="predicted"/>